<keyword evidence="2" id="KW-1185">Reference proteome</keyword>
<organism evidence="1 2">
    <name type="scientific">Flavilitoribacter nigricans (strain ATCC 23147 / DSM 23189 / NBRC 102662 / NCIMB 1420 / SS-2)</name>
    <name type="common">Lewinella nigricans</name>
    <dbReference type="NCBI Taxonomy" id="1122177"/>
    <lineage>
        <taxon>Bacteria</taxon>
        <taxon>Pseudomonadati</taxon>
        <taxon>Bacteroidota</taxon>
        <taxon>Saprospiria</taxon>
        <taxon>Saprospirales</taxon>
        <taxon>Lewinellaceae</taxon>
        <taxon>Flavilitoribacter</taxon>
    </lineage>
</organism>
<gene>
    <name evidence="1" type="ORF">CRP01_08435</name>
</gene>
<evidence type="ECO:0000313" key="1">
    <source>
        <dbReference type="EMBL" id="PHN06978.1"/>
    </source>
</evidence>
<evidence type="ECO:0000313" key="2">
    <source>
        <dbReference type="Proteomes" id="UP000223913"/>
    </source>
</evidence>
<accession>A0A2D0NEZ6</accession>
<dbReference type="AlphaFoldDB" id="A0A2D0NEZ6"/>
<reference evidence="1 2" key="1">
    <citation type="submission" date="2017-10" db="EMBL/GenBank/DDBJ databases">
        <title>The draft genome sequence of Lewinella nigricans NBRC 102662.</title>
        <authorList>
            <person name="Wang K."/>
        </authorList>
    </citation>
    <scope>NUCLEOTIDE SEQUENCE [LARGE SCALE GENOMIC DNA]</scope>
    <source>
        <strain evidence="1 2">NBRC 102662</strain>
    </source>
</reference>
<dbReference type="Proteomes" id="UP000223913">
    <property type="component" value="Unassembled WGS sequence"/>
</dbReference>
<name>A0A2D0NEZ6_FLAN2</name>
<proteinExistence type="predicted"/>
<comment type="caution">
    <text evidence="1">The sequence shown here is derived from an EMBL/GenBank/DDBJ whole genome shotgun (WGS) entry which is preliminary data.</text>
</comment>
<sequence>MELSNHHANTLLLDIHQDIEEYADAFATKVLDEKNLDFLTYPPNCGFTDRERAELQKLAGNDDLKNAFRKLLADHAAGIVFNILNLFDGTGFPKNDEDEWTGIKLVDEEPVESATPVDDWLHDKFYETYWDWKAIRGHKGWQLDTETSSDQVD</sequence>
<dbReference type="RefSeq" id="WP_099149586.1">
    <property type="nucleotide sequence ID" value="NZ_PDUD01000012.1"/>
</dbReference>
<protein>
    <submittedName>
        <fullName evidence="1">Uncharacterized protein</fullName>
    </submittedName>
</protein>
<dbReference type="OrthoDB" id="893711at2"/>
<dbReference type="EMBL" id="PDUD01000012">
    <property type="protein sequence ID" value="PHN06978.1"/>
    <property type="molecule type" value="Genomic_DNA"/>
</dbReference>